<evidence type="ECO:0000313" key="3">
    <source>
        <dbReference type="Proteomes" id="UP000004725"/>
    </source>
</evidence>
<feature type="region of interest" description="Disordered" evidence="1">
    <location>
        <begin position="1"/>
        <end position="63"/>
    </location>
</feature>
<comment type="caution">
    <text evidence="2">The sequence shown here is derived from an EMBL/GenBank/DDBJ whole genome shotgun (WGS) entry which is preliminary data.</text>
</comment>
<accession>A0AA87IKR5</accession>
<dbReference type="AlphaFoldDB" id="A0AA87IKR5"/>
<protein>
    <submittedName>
        <fullName evidence="2">Uncharacterized protein</fullName>
    </submittedName>
</protein>
<feature type="compositionally biased region" description="Basic and acidic residues" evidence="1">
    <location>
        <begin position="19"/>
        <end position="32"/>
    </location>
</feature>
<proteinExistence type="predicted"/>
<feature type="compositionally biased region" description="Basic residues" evidence="1">
    <location>
        <begin position="41"/>
        <end position="56"/>
    </location>
</feature>
<reference evidence="2 3" key="1">
    <citation type="journal article" date="2012" name="J. Bacteriol.">
        <title>Genome Sequence of the Antarctic Psychrophile Bacterium Planococcus antarcticus DSM 14505.</title>
        <authorList>
            <person name="Margolles A."/>
            <person name="Gueimonde M."/>
            <person name="Sanchez B."/>
        </authorList>
    </citation>
    <scope>NUCLEOTIDE SEQUENCE [LARGE SCALE GENOMIC DNA]</scope>
    <source>
        <strain evidence="2 3">DSM 14505</strain>
    </source>
</reference>
<organism evidence="2 3">
    <name type="scientific">Planococcus antarcticus DSM 14505</name>
    <dbReference type="NCBI Taxonomy" id="1185653"/>
    <lineage>
        <taxon>Bacteria</taxon>
        <taxon>Bacillati</taxon>
        <taxon>Bacillota</taxon>
        <taxon>Bacilli</taxon>
        <taxon>Bacillales</taxon>
        <taxon>Caryophanaceae</taxon>
        <taxon>Planococcus</taxon>
    </lineage>
</organism>
<dbReference type="Proteomes" id="UP000004725">
    <property type="component" value="Unassembled WGS sequence"/>
</dbReference>
<dbReference type="EMBL" id="AJYB01000030">
    <property type="protein sequence ID" value="EIM06456.1"/>
    <property type="molecule type" value="Genomic_DNA"/>
</dbReference>
<evidence type="ECO:0000256" key="1">
    <source>
        <dbReference type="SAM" id="MobiDB-lite"/>
    </source>
</evidence>
<sequence length="130" mass="14800">MPNILERPRPVITSGQNDFKFDSGAKPKEEKATPTPLITKTPKRAPKAKVKPKPVTKPKSAVGKHDIVKSIKVPHELHTQIGVLGKFMDENKTYAILSTLVDYYVKGELTDRQKKQFEYMTDFFNEDDKE</sequence>
<evidence type="ECO:0000313" key="2">
    <source>
        <dbReference type="EMBL" id="EIM06456.1"/>
    </source>
</evidence>
<gene>
    <name evidence="2" type="ORF">A1A1_10911</name>
</gene>
<name>A0AA87IKR5_9BACL</name>